<evidence type="ECO:0000313" key="2">
    <source>
        <dbReference type="Proteomes" id="UP000078200"/>
    </source>
</evidence>
<name>A0A1A9VQP7_GLOAU</name>
<dbReference type="Proteomes" id="UP000078200">
    <property type="component" value="Unassembled WGS sequence"/>
</dbReference>
<organism evidence="1 2">
    <name type="scientific">Glossina austeni</name>
    <name type="common">Savannah tsetse fly</name>
    <dbReference type="NCBI Taxonomy" id="7395"/>
    <lineage>
        <taxon>Eukaryota</taxon>
        <taxon>Metazoa</taxon>
        <taxon>Ecdysozoa</taxon>
        <taxon>Arthropoda</taxon>
        <taxon>Hexapoda</taxon>
        <taxon>Insecta</taxon>
        <taxon>Pterygota</taxon>
        <taxon>Neoptera</taxon>
        <taxon>Endopterygota</taxon>
        <taxon>Diptera</taxon>
        <taxon>Brachycera</taxon>
        <taxon>Muscomorpha</taxon>
        <taxon>Hippoboscoidea</taxon>
        <taxon>Glossinidae</taxon>
        <taxon>Glossina</taxon>
    </lineage>
</organism>
<dbReference type="AlphaFoldDB" id="A0A1A9VQP7"/>
<protein>
    <submittedName>
        <fullName evidence="1">Uncharacterized protein</fullName>
    </submittedName>
</protein>
<accession>A0A1A9VQP7</accession>
<sequence length="127" mass="14683">MSPRIASKRVYASFRFIDTVCSCTCVRISSSYDYKQSIEICKSLLKTAPNTVYIKNSTTVHCPLLSSKCQRNHIISKAMLKSKDCGNFYQKNFYEANNRNESHELFIKQIVTWSNSGEEKKYNDNDE</sequence>
<evidence type="ECO:0000313" key="1">
    <source>
        <dbReference type="EnsemblMetazoa" id="GAUT044557-PA"/>
    </source>
</evidence>
<keyword evidence="2" id="KW-1185">Reference proteome</keyword>
<dbReference type="EnsemblMetazoa" id="GAUT044557-RA">
    <property type="protein sequence ID" value="GAUT044557-PA"/>
    <property type="gene ID" value="GAUT044557"/>
</dbReference>
<dbReference type="VEuPathDB" id="VectorBase:GAUT044557"/>
<proteinExistence type="predicted"/>
<reference evidence="1" key="1">
    <citation type="submission" date="2020-05" db="UniProtKB">
        <authorList>
            <consortium name="EnsemblMetazoa"/>
        </authorList>
    </citation>
    <scope>IDENTIFICATION</scope>
    <source>
        <strain evidence="1">TTRI</strain>
    </source>
</reference>